<keyword evidence="3" id="KW-0804">Transcription</keyword>
<evidence type="ECO:0000259" key="4">
    <source>
        <dbReference type="PROSITE" id="PS50987"/>
    </source>
</evidence>
<dbReference type="PRINTS" id="PR00778">
    <property type="entry name" value="HTHARSR"/>
</dbReference>
<dbReference type="PROSITE" id="PS50987">
    <property type="entry name" value="HTH_ARSR_2"/>
    <property type="match status" value="1"/>
</dbReference>
<dbReference type="NCBIfam" id="NF033788">
    <property type="entry name" value="HTH_metalloreg"/>
    <property type="match status" value="1"/>
</dbReference>
<dbReference type="AlphaFoldDB" id="A0A238LIK5"/>
<dbReference type="InterPro" id="IPR011991">
    <property type="entry name" value="ArsR-like_HTH"/>
</dbReference>
<keyword evidence="2" id="KW-0238">DNA-binding</keyword>
<dbReference type="RefSeq" id="WP_093993739.1">
    <property type="nucleotide sequence ID" value="NZ_FXZK01000010.1"/>
</dbReference>
<dbReference type="GO" id="GO:0003700">
    <property type="term" value="F:DNA-binding transcription factor activity"/>
    <property type="evidence" value="ECO:0007669"/>
    <property type="project" value="InterPro"/>
</dbReference>
<evidence type="ECO:0000256" key="1">
    <source>
        <dbReference type="ARBA" id="ARBA00023015"/>
    </source>
</evidence>
<dbReference type="CDD" id="cd00090">
    <property type="entry name" value="HTH_ARSR"/>
    <property type="match status" value="1"/>
</dbReference>
<organism evidence="5 6">
    <name type="scientific">Flavimaricola marinus</name>
    <dbReference type="NCBI Taxonomy" id="1819565"/>
    <lineage>
        <taxon>Bacteria</taxon>
        <taxon>Pseudomonadati</taxon>
        <taxon>Pseudomonadota</taxon>
        <taxon>Alphaproteobacteria</taxon>
        <taxon>Rhodobacterales</taxon>
        <taxon>Paracoccaceae</taxon>
        <taxon>Flavimaricola</taxon>
    </lineage>
</organism>
<dbReference type="Gene3D" id="1.10.10.10">
    <property type="entry name" value="Winged helix-like DNA-binding domain superfamily/Winged helix DNA-binding domain"/>
    <property type="match status" value="1"/>
</dbReference>
<dbReference type="SMART" id="SM00418">
    <property type="entry name" value="HTH_ARSR"/>
    <property type="match status" value="1"/>
</dbReference>
<name>A0A238LIK5_9RHOB</name>
<evidence type="ECO:0000313" key="6">
    <source>
        <dbReference type="Proteomes" id="UP000201613"/>
    </source>
</evidence>
<dbReference type="EMBL" id="FXZK01000010">
    <property type="protein sequence ID" value="SMY09557.1"/>
    <property type="molecule type" value="Genomic_DNA"/>
</dbReference>
<keyword evidence="6" id="KW-1185">Reference proteome</keyword>
<reference evidence="5 6" key="1">
    <citation type="submission" date="2017-05" db="EMBL/GenBank/DDBJ databases">
        <authorList>
            <person name="Song R."/>
            <person name="Chenine A.L."/>
            <person name="Ruprecht R.M."/>
        </authorList>
    </citation>
    <scope>NUCLEOTIDE SEQUENCE [LARGE SCALE GENOMIC DNA]</scope>
    <source>
        <strain evidence="5 6">CECT 8899</strain>
    </source>
</reference>
<gene>
    <name evidence="5" type="ORF">LOM8899_03724</name>
</gene>
<dbReference type="Proteomes" id="UP000201613">
    <property type="component" value="Unassembled WGS sequence"/>
</dbReference>
<dbReference type="InterPro" id="IPR051081">
    <property type="entry name" value="HTH_MetalResp_TranReg"/>
</dbReference>
<sequence>MTYGDAIDATFHALGDPTRRALLDRLRTGPLPVCDLAADLPISRPAVSQHLRVLSEAGLLLVTPQGTRRLYSIAPDGIAALRTYLDTVWDDALAGFAAAAHAQAAKAARKE</sequence>
<dbReference type="InterPro" id="IPR036388">
    <property type="entry name" value="WH-like_DNA-bd_sf"/>
</dbReference>
<keyword evidence="1" id="KW-0805">Transcription regulation</keyword>
<evidence type="ECO:0000313" key="5">
    <source>
        <dbReference type="EMBL" id="SMY09557.1"/>
    </source>
</evidence>
<protein>
    <submittedName>
        <fullName evidence="5">HTH-type transcriptional regulator</fullName>
    </submittedName>
</protein>
<dbReference type="InterPro" id="IPR036390">
    <property type="entry name" value="WH_DNA-bd_sf"/>
</dbReference>
<proteinExistence type="predicted"/>
<dbReference type="PANTHER" id="PTHR33154:SF33">
    <property type="entry name" value="TRANSCRIPTIONAL REPRESSOR SDPR"/>
    <property type="match status" value="1"/>
</dbReference>
<dbReference type="SUPFAM" id="SSF46785">
    <property type="entry name" value="Winged helix' DNA-binding domain"/>
    <property type="match status" value="1"/>
</dbReference>
<evidence type="ECO:0000256" key="3">
    <source>
        <dbReference type="ARBA" id="ARBA00023163"/>
    </source>
</evidence>
<evidence type="ECO:0000256" key="2">
    <source>
        <dbReference type="ARBA" id="ARBA00023125"/>
    </source>
</evidence>
<dbReference type="OrthoDB" id="9790747at2"/>
<dbReference type="InterPro" id="IPR001845">
    <property type="entry name" value="HTH_ArsR_DNA-bd_dom"/>
</dbReference>
<accession>A0A238LIK5</accession>
<dbReference type="PANTHER" id="PTHR33154">
    <property type="entry name" value="TRANSCRIPTIONAL REGULATOR, ARSR FAMILY"/>
    <property type="match status" value="1"/>
</dbReference>
<feature type="domain" description="HTH arsR-type" evidence="4">
    <location>
        <begin position="1"/>
        <end position="93"/>
    </location>
</feature>
<dbReference type="Pfam" id="PF01022">
    <property type="entry name" value="HTH_5"/>
    <property type="match status" value="1"/>
</dbReference>
<dbReference type="GO" id="GO:0003677">
    <property type="term" value="F:DNA binding"/>
    <property type="evidence" value="ECO:0007669"/>
    <property type="project" value="UniProtKB-KW"/>
</dbReference>